<organism evidence="1 2">
    <name type="scientific">Protea cynaroides</name>
    <dbReference type="NCBI Taxonomy" id="273540"/>
    <lineage>
        <taxon>Eukaryota</taxon>
        <taxon>Viridiplantae</taxon>
        <taxon>Streptophyta</taxon>
        <taxon>Embryophyta</taxon>
        <taxon>Tracheophyta</taxon>
        <taxon>Spermatophyta</taxon>
        <taxon>Magnoliopsida</taxon>
        <taxon>Proteales</taxon>
        <taxon>Proteaceae</taxon>
        <taxon>Protea</taxon>
    </lineage>
</organism>
<name>A0A9Q0KJW6_9MAGN</name>
<sequence>MECDDSSWGRWLSECNIGDDATAAQDADPTLAMACECVESLGDIVAGADLEDMASKSVRTLPSDDMGDLGLFLEPGGRPRGLRPLLPSTISWPLPVWSLVSRSSLSLLLSSSGLLLLLPLQLVVVGFMSSCSLLVGPSGPKSPWSSSGFRW</sequence>
<dbReference type="AlphaFoldDB" id="A0A9Q0KJW6"/>
<gene>
    <name evidence="1" type="ORF">NE237_005062</name>
</gene>
<dbReference type="EMBL" id="JAMYWD010000005">
    <property type="protein sequence ID" value="KAJ4971963.1"/>
    <property type="molecule type" value="Genomic_DNA"/>
</dbReference>
<accession>A0A9Q0KJW6</accession>
<reference evidence="1" key="1">
    <citation type="journal article" date="2023" name="Plant J.">
        <title>The genome of the king protea, Protea cynaroides.</title>
        <authorList>
            <person name="Chang J."/>
            <person name="Duong T.A."/>
            <person name="Schoeman C."/>
            <person name="Ma X."/>
            <person name="Roodt D."/>
            <person name="Barker N."/>
            <person name="Li Z."/>
            <person name="Van de Peer Y."/>
            <person name="Mizrachi E."/>
        </authorList>
    </citation>
    <scope>NUCLEOTIDE SEQUENCE</scope>
    <source>
        <tissue evidence="1">Young leaves</tissue>
    </source>
</reference>
<keyword evidence="2" id="KW-1185">Reference proteome</keyword>
<evidence type="ECO:0000313" key="2">
    <source>
        <dbReference type="Proteomes" id="UP001141806"/>
    </source>
</evidence>
<evidence type="ECO:0000313" key="1">
    <source>
        <dbReference type="EMBL" id="KAJ4971963.1"/>
    </source>
</evidence>
<dbReference type="Proteomes" id="UP001141806">
    <property type="component" value="Unassembled WGS sequence"/>
</dbReference>
<protein>
    <submittedName>
        <fullName evidence="1">Uncharacterized protein</fullName>
    </submittedName>
</protein>
<proteinExistence type="predicted"/>
<comment type="caution">
    <text evidence="1">The sequence shown here is derived from an EMBL/GenBank/DDBJ whole genome shotgun (WGS) entry which is preliminary data.</text>
</comment>